<reference evidence="1 2" key="1">
    <citation type="submission" date="2016-02" db="EMBL/GenBank/DDBJ databases">
        <authorList>
            <person name="Wen L."/>
            <person name="He K."/>
            <person name="Yang H."/>
        </authorList>
    </citation>
    <scope>NUCLEOTIDE SEQUENCE [LARGE SCALE GENOMIC DNA]</scope>
    <source>
        <strain evidence="1">Trichococcus palustris</strain>
    </source>
</reference>
<evidence type="ECO:0000313" key="2">
    <source>
        <dbReference type="Proteomes" id="UP000242754"/>
    </source>
</evidence>
<name>A0A143YE18_9LACT</name>
<protein>
    <submittedName>
        <fullName evidence="1">Uncharacterized protein</fullName>
    </submittedName>
</protein>
<dbReference type="OrthoDB" id="2967212at2"/>
<dbReference type="Pfam" id="PF20505">
    <property type="entry name" value="DUF6731"/>
    <property type="match status" value="1"/>
</dbReference>
<accession>A0A143YE18</accession>
<gene>
    <name evidence="1" type="ORF">Tpal_521</name>
</gene>
<dbReference type="Proteomes" id="UP000242754">
    <property type="component" value="Unassembled WGS sequence"/>
</dbReference>
<organism evidence="1 2">
    <name type="scientific">Trichococcus palustris</name>
    <dbReference type="NCBI Taxonomy" id="140314"/>
    <lineage>
        <taxon>Bacteria</taxon>
        <taxon>Bacillati</taxon>
        <taxon>Bacillota</taxon>
        <taxon>Bacilli</taxon>
        <taxon>Lactobacillales</taxon>
        <taxon>Carnobacteriaceae</taxon>
        <taxon>Trichococcus</taxon>
    </lineage>
</organism>
<evidence type="ECO:0000313" key="1">
    <source>
        <dbReference type="EMBL" id="CZQ84678.1"/>
    </source>
</evidence>
<keyword evidence="2" id="KW-1185">Reference proteome</keyword>
<dbReference type="InterPro" id="IPR046618">
    <property type="entry name" value="DUF6731"/>
</dbReference>
<dbReference type="EMBL" id="FJNE01000002">
    <property type="protein sequence ID" value="CZQ84678.1"/>
    <property type="molecule type" value="Genomic_DNA"/>
</dbReference>
<proteinExistence type="predicted"/>
<dbReference type="STRING" id="140314.SAMN04488076_1015"/>
<sequence>MTTKLLYFNAFICKNGLKTNYPIEVFLDDMMTKKTAVTRYKDLKSGSYTMNKMRPPEQEKETKNRIVWVGKYREKKPFQGLKRSDVVNPIPGDVFEPATFLFIPGSQLVVMEYNHVGCKDKGLCDYFNSFLRNSDGLNEDEPRWSFELAALKDKKGFDLVEASDQIKSIQIEFLTTSSYLPELVKEEAENKTLIEELIGDTVNVATKVGANVTTLTLKQSRYKNKMKVNLLTSMLAALDLNSEGIISVKVSFINKNTRKMEYIDLKHDGLASDFILEDDNSNGFEYLASNISEFYYGIGNKKGYNHHTKFPLTAVDSKVDIFL</sequence>
<dbReference type="RefSeq" id="WP_087031005.1">
    <property type="nucleotide sequence ID" value="NZ_FJNE01000002.1"/>
</dbReference>
<dbReference type="AlphaFoldDB" id="A0A143YE18"/>